<feature type="non-terminal residue" evidence="1">
    <location>
        <position position="1"/>
    </location>
</feature>
<dbReference type="AlphaFoldDB" id="A0A392SV64"/>
<reference evidence="1 2" key="1">
    <citation type="journal article" date="2018" name="Front. Plant Sci.">
        <title>Red Clover (Trifolium pratense) and Zigzag Clover (T. medium) - A Picture of Genomic Similarities and Differences.</title>
        <authorList>
            <person name="Dluhosova J."/>
            <person name="Istvanek J."/>
            <person name="Nedelnik J."/>
            <person name="Repkova J."/>
        </authorList>
    </citation>
    <scope>NUCLEOTIDE SEQUENCE [LARGE SCALE GENOMIC DNA]</scope>
    <source>
        <strain evidence="2">cv. 10/8</strain>
        <tissue evidence="1">Leaf</tissue>
    </source>
</reference>
<organism evidence="1 2">
    <name type="scientific">Trifolium medium</name>
    <dbReference type="NCBI Taxonomy" id="97028"/>
    <lineage>
        <taxon>Eukaryota</taxon>
        <taxon>Viridiplantae</taxon>
        <taxon>Streptophyta</taxon>
        <taxon>Embryophyta</taxon>
        <taxon>Tracheophyta</taxon>
        <taxon>Spermatophyta</taxon>
        <taxon>Magnoliopsida</taxon>
        <taxon>eudicotyledons</taxon>
        <taxon>Gunneridae</taxon>
        <taxon>Pentapetalae</taxon>
        <taxon>rosids</taxon>
        <taxon>fabids</taxon>
        <taxon>Fabales</taxon>
        <taxon>Fabaceae</taxon>
        <taxon>Papilionoideae</taxon>
        <taxon>50 kb inversion clade</taxon>
        <taxon>NPAAA clade</taxon>
        <taxon>Hologalegina</taxon>
        <taxon>IRL clade</taxon>
        <taxon>Trifolieae</taxon>
        <taxon>Trifolium</taxon>
    </lineage>
</organism>
<evidence type="ECO:0000313" key="1">
    <source>
        <dbReference type="EMBL" id="MCI52768.1"/>
    </source>
</evidence>
<accession>A0A392SV64</accession>
<dbReference type="EMBL" id="LXQA010452561">
    <property type="protein sequence ID" value="MCI52768.1"/>
    <property type="molecule type" value="Genomic_DNA"/>
</dbReference>
<name>A0A392SV64_9FABA</name>
<dbReference type="Proteomes" id="UP000265520">
    <property type="component" value="Unassembled WGS sequence"/>
</dbReference>
<evidence type="ECO:0000313" key="2">
    <source>
        <dbReference type="Proteomes" id="UP000265520"/>
    </source>
</evidence>
<keyword evidence="2" id="KW-1185">Reference proteome</keyword>
<comment type="caution">
    <text evidence="1">The sequence shown here is derived from an EMBL/GenBank/DDBJ whole genome shotgun (WGS) entry which is preliminary data.</text>
</comment>
<sequence>HPFIQAVADTKIKRDTSMSALTDQVSLIIHDNQVMENNLNLCKDQLHVVDQEIEDLLRASAALRKHKRYILEEMHTM</sequence>
<protein>
    <submittedName>
        <fullName evidence="1">Uncharacterized protein</fullName>
    </submittedName>
</protein>
<proteinExistence type="predicted"/>